<feature type="domain" description="Defensin-like" evidence="7">
    <location>
        <begin position="34"/>
        <end position="77"/>
    </location>
</feature>
<evidence type="ECO:0000259" key="7">
    <source>
        <dbReference type="Pfam" id="PF24552"/>
    </source>
</evidence>
<keyword evidence="5" id="KW-1015">Disulfide bond</keyword>
<dbReference type="Pfam" id="PF24552">
    <property type="entry name" value="Defensin"/>
    <property type="match status" value="1"/>
</dbReference>
<evidence type="ECO:0000256" key="4">
    <source>
        <dbReference type="ARBA" id="ARBA00022821"/>
    </source>
</evidence>
<evidence type="ECO:0000256" key="5">
    <source>
        <dbReference type="ARBA" id="ARBA00023157"/>
    </source>
</evidence>
<gene>
    <name evidence="8" type="ORF">CARUB_v10021429mg</name>
</gene>
<evidence type="ECO:0000256" key="3">
    <source>
        <dbReference type="ARBA" id="ARBA00022577"/>
    </source>
</evidence>
<feature type="transmembrane region" description="Helical" evidence="6">
    <location>
        <begin position="6"/>
        <end position="25"/>
    </location>
</feature>
<keyword evidence="6" id="KW-1133">Transmembrane helix</keyword>
<dbReference type="GO" id="GO:0050832">
    <property type="term" value="P:defense response to fungus"/>
    <property type="evidence" value="ECO:0007669"/>
    <property type="project" value="UniProtKB-KW"/>
</dbReference>
<keyword evidence="9" id="KW-1185">Reference proteome</keyword>
<keyword evidence="2" id="KW-0929">Antimicrobial</keyword>
<dbReference type="AlphaFoldDB" id="R0I796"/>
<comment type="similarity">
    <text evidence="1">Belongs to the DEFL family.</text>
</comment>
<evidence type="ECO:0000256" key="6">
    <source>
        <dbReference type="SAM" id="Phobius"/>
    </source>
</evidence>
<sequence length="77" mass="8774">DISKTYVTIFFVGILTISFLNNSILAHPAIQEEETCIGPCESSYGIRECDNEYRSQRYAYGQCDYEVKSEDNPQCCC</sequence>
<dbReference type="GO" id="GO:0031640">
    <property type="term" value="P:killing of cells of another organism"/>
    <property type="evidence" value="ECO:0007669"/>
    <property type="project" value="UniProtKB-KW"/>
</dbReference>
<keyword evidence="4" id="KW-0611">Plant defense</keyword>
<accession>R0I796</accession>
<name>R0I796_9BRAS</name>
<reference evidence="9" key="1">
    <citation type="journal article" date="2013" name="Nat. Genet.">
        <title>The Capsella rubella genome and the genomic consequences of rapid mating system evolution.</title>
        <authorList>
            <person name="Slotte T."/>
            <person name="Hazzouri K.M."/>
            <person name="Agren J.A."/>
            <person name="Koenig D."/>
            <person name="Maumus F."/>
            <person name="Guo Y.L."/>
            <person name="Steige K."/>
            <person name="Platts A.E."/>
            <person name="Escobar J.S."/>
            <person name="Newman L.K."/>
            <person name="Wang W."/>
            <person name="Mandakova T."/>
            <person name="Vello E."/>
            <person name="Smith L.M."/>
            <person name="Henz S.R."/>
            <person name="Steffen J."/>
            <person name="Takuno S."/>
            <person name="Brandvain Y."/>
            <person name="Coop G."/>
            <person name="Andolfatto P."/>
            <person name="Hu T.T."/>
            <person name="Blanchette M."/>
            <person name="Clark R.M."/>
            <person name="Quesneville H."/>
            <person name="Nordborg M."/>
            <person name="Gaut B.S."/>
            <person name="Lysak M.A."/>
            <person name="Jenkins J."/>
            <person name="Grimwood J."/>
            <person name="Chapman J."/>
            <person name="Prochnik S."/>
            <person name="Shu S."/>
            <person name="Rokhsar D."/>
            <person name="Schmutz J."/>
            <person name="Weigel D."/>
            <person name="Wright S.I."/>
        </authorList>
    </citation>
    <scope>NUCLEOTIDE SEQUENCE [LARGE SCALE GENOMIC DNA]</scope>
    <source>
        <strain evidence="9">cv. Monte Gargano</strain>
    </source>
</reference>
<proteinExistence type="inferred from homology"/>
<dbReference type="InterPro" id="IPR056373">
    <property type="entry name" value="Defensin-like_dom"/>
</dbReference>
<protein>
    <recommendedName>
        <fullName evidence="7">Defensin-like domain-containing protein</fullName>
    </recommendedName>
</protein>
<keyword evidence="3" id="KW-0295">Fungicide</keyword>
<feature type="non-terminal residue" evidence="8">
    <location>
        <position position="1"/>
    </location>
</feature>
<dbReference type="EMBL" id="KB870806">
    <property type="protein sequence ID" value="EOA33935.1"/>
    <property type="molecule type" value="Genomic_DNA"/>
</dbReference>
<evidence type="ECO:0000256" key="2">
    <source>
        <dbReference type="ARBA" id="ARBA00022529"/>
    </source>
</evidence>
<evidence type="ECO:0000313" key="8">
    <source>
        <dbReference type="EMBL" id="EOA33935.1"/>
    </source>
</evidence>
<organism evidence="8 9">
    <name type="scientific">Capsella rubella</name>
    <dbReference type="NCBI Taxonomy" id="81985"/>
    <lineage>
        <taxon>Eukaryota</taxon>
        <taxon>Viridiplantae</taxon>
        <taxon>Streptophyta</taxon>
        <taxon>Embryophyta</taxon>
        <taxon>Tracheophyta</taxon>
        <taxon>Spermatophyta</taxon>
        <taxon>Magnoliopsida</taxon>
        <taxon>eudicotyledons</taxon>
        <taxon>Gunneridae</taxon>
        <taxon>Pentapetalae</taxon>
        <taxon>rosids</taxon>
        <taxon>malvids</taxon>
        <taxon>Brassicales</taxon>
        <taxon>Brassicaceae</taxon>
        <taxon>Camelineae</taxon>
        <taxon>Capsella</taxon>
    </lineage>
</organism>
<keyword evidence="6" id="KW-0472">Membrane</keyword>
<keyword evidence="6" id="KW-0812">Transmembrane</keyword>
<dbReference type="Proteomes" id="UP000029121">
    <property type="component" value="Unassembled WGS sequence"/>
</dbReference>
<evidence type="ECO:0000256" key="1">
    <source>
        <dbReference type="ARBA" id="ARBA00006722"/>
    </source>
</evidence>
<evidence type="ECO:0000313" key="9">
    <source>
        <dbReference type="Proteomes" id="UP000029121"/>
    </source>
</evidence>